<name>A0A5D3WJC9_9BACT</name>
<dbReference type="CDD" id="cd14332">
    <property type="entry name" value="UBA_RuvA_C"/>
    <property type="match status" value="1"/>
</dbReference>
<proteinExistence type="inferred from homology"/>
<feature type="region of interest" description="Domain III" evidence="6">
    <location>
        <begin position="148"/>
        <end position="197"/>
    </location>
</feature>
<evidence type="ECO:0000313" key="8">
    <source>
        <dbReference type="EMBL" id="TYO98298.1"/>
    </source>
</evidence>
<protein>
    <recommendedName>
        <fullName evidence="6">Holliday junction branch migration complex subunit RuvA</fullName>
    </recommendedName>
</protein>
<dbReference type="InterPro" id="IPR012340">
    <property type="entry name" value="NA-bd_OB-fold"/>
</dbReference>
<dbReference type="InterPro" id="IPR000085">
    <property type="entry name" value="RuvA"/>
</dbReference>
<keyword evidence="8" id="KW-0547">Nucleotide-binding</keyword>
<dbReference type="EMBL" id="VNIB01000007">
    <property type="protein sequence ID" value="TYO98298.1"/>
    <property type="molecule type" value="Genomic_DNA"/>
</dbReference>
<accession>A0A5D3WJC9</accession>
<dbReference type="Gene3D" id="2.40.50.140">
    <property type="entry name" value="Nucleic acid-binding proteins"/>
    <property type="match status" value="1"/>
</dbReference>
<dbReference type="NCBIfam" id="TIGR00084">
    <property type="entry name" value="ruvA"/>
    <property type="match status" value="1"/>
</dbReference>
<dbReference type="SUPFAM" id="SSF46929">
    <property type="entry name" value="DNA helicase RuvA subunit, C-terminal domain"/>
    <property type="match status" value="1"/>
</dbReference>
<sequence>MIAQLTGRIALRALDHLVIDVNGVGYRVTVPLSTLYALPDDGVTTLQIHTHVKEDALQLFGFLTGEEKELFALLISVSGVGPKLAVNILSNIPVDELRQALANGDSKRLACIPGIGKKTAERLVVDLREKVAGPQPPSEKTADRPAAIRDNREDALSALVNLGYKAAQAKKVLDGLEIDPDASVEQILKTALRRLVR</sequence>
<keyword evidence="1 6" id="KW-0963">Cytoplasm</keyword>
<comment type="caution">
    <text evidence="6">Lacks conserved residue(s) required for the propagation of feature annotation.</text>
</comment>
<comment type="subcellular location">
    <subcellularLocation>
        <location evidence="6">Cytoplasm</location>
    </subcellularLocation>
</comment>
<keyword evidence="8" id="KW-0067">ATP-binding</keyword>
<gene>
    <name evidence="6" type="primary">ruvA</name>
    <name evidence="8" type="ORF">EDC39_10793</name>
</gene>
<comment type="similarity">
    <text evidence="6">Belongs to the RuvA family.</text>
</comment>
<dbReference type="GO" id="GO:0048476">
    <property type="term" value="C:Holliday junction resolvase complex"/>
    <property type="evidence" value="ECO:0007669"/>
    <property type="project" value="UniProtKB-UniRule"/>
</dbReference>
<dbReference type="GO" id="GO:0006281">
    <property type="term" value="P:DNA repair"/>
    <property type="evidence" value="ECO:0007669"/>
    <property type="project" value="UniProtKB-UniRule"/>
</dbReference>
<feature type="domain" description="Helix-hairpin-helix DNA-binding motif class 1" evidence="7">
    <location>
        <begin position="107"/>
        <end position="126"/>
    </location>
</feature>
<comment type="caution">
    <text evidence="8">The sequence shown here is derived from an EMBL/GenBank/DDBJ whole genome shotgun (WGS) entry which is preliminary data.</text>
</comment>
<comment type="function">
    <text evidence="6">The RuvA-RuvB-RuvC complex processes Holliday junction (HJ) DNA during genetic recombination and DNA repair, while the RuvA-RuvB complex plays an important role in the rescue of blocked DNA replication forks via replication fork reversal (RFR). RuvA specifically binds to HJ cruciform DNA, conferring on it an open structure. The RuvB hexamer acts as an ATP-dependent pump, pulling dsDNA into and through the RuvAB complex. HJ branch migration allows RuvC to scan DNA until it finds its consensus sequence, where it cleaves and resolves the cruciform DNA.</text>
</comment>
<evidence type="ECO:0000259" key="7">
    <source>
        <dbReference type="SMART" id="SM00278"/>
    </source>
</evidence>
<dbReference type="InterPro" id="IPR010994">
    <property type="entry name" value="RuvA_2-like"/>
</dbReference>
<dbReference type="OrthoDB" id="5293449at2"/>
<keyword evidence="8" id="KW-0347">Helicase</keyword>
<evidence type="ECO:0000256" key="6">
    <source>
        <dbReference type="HAMAP-Rule" id="MF_00031"/>
    </source>
</evidence>
<keyword evidence="5 6" id="KW-0234">DNA repair</keyword>
<comment type="domain">
    <text evidence="6">Has three domains with a flexible linker between the domains II and III and assumes an 'L' shape. Domain III is highly mobile and contacts RuvB.</text>
</comment>
<keyword evidence="9" id="KW-1185">Reference proteome</keyword>
<dbReference type="SUPFAM" id="SSF50249">
    <property type="entry name" value="Nucleic acid-binding proteins"/>
    <property type="match status" value="1"/>
</dbReference>
<evidence type="ECO:0000256" key="4">
    <source>
        <dbReference type="ARBA" id="ARBA00023172"/>
    </source>
</evidence>
<evidence type="ECO:0000313" key="9">
    <source>
        <dbReference type="Proteomes" id="UP000324159"/>
    </source>
</evidence>
<dbReference type="Pfam" id="PF01330">
    <property type="entry name" value="RuvA_N"/>
    <property type="match status" value="1"/>
</dbReference>
<dbReference type="GO" id="GO:0000400">
    <property type="term" value="F:four-way junction DNA binding"/>
    <property type="evidence" value="ECO:0007669"/>
    <property type="project" value="UniProtKB-UniRule"/>
</dbReference>
<evidence type="ECO:0000256" key="2">
    <source>
        <dbReference type="ARBA" id="ARBA00022763"/>
    </source>
</evidence>
<dbReference type="SUPFAM" id="SSF47781">
    <property type="entry name" value="RuvA domain 2-like"/>
    <property type="match status" value="1"/>
</dbReference>
<dbReference type="InterPro" id="IPR003583">
    <property type="entry name" value="Hlx-hairpin-Hlx_DNA-bd_motif"/>
</dbReference>
<keyword evidence="4 6" id="KW-0233">DNA recombination</keyword>
<dbReference type="RefSeq" id="WP_148896066.1">
    <property type="nucleotide sequence ID" value="NZ_VNIB01000007.1"/>
</dbReference>
<dbReference type="SMART" id="SM00278">
    <property type="entry name" value="HhH1"/>
    <property type="match status" value="2"/>
</dbReference>
<keyword evidence="2 6" id="KW-0227">DNA damage</keyword>
<keyword evidence="8" id="KW-0378">Hydrolase</keyword>
<dbReference type="Proteomes" id="UP000324159">
    <property type="component" value="Unassembled WGS sequence"/>
</dbReference>
<dbReference type="Gene3D" id="1.10.150.20">
    <property type="entry name" value="5' to 3' exonuclease, C-terminal subdomain"/>
    <property type="match status" value="1"/>
</dbReference>
<evidence type="ECO:0000256" key="3">
    <source>
        <dbReference type="ARBA" id="ARBA00023125"/>
    </source>
</evidence>
<reference evidence="8 9" key="1">
    <citation type="submission" date="2019-07" db="EMBL/GenBank/DDBJ databases">
        <title>Genomic Encyclopedia of Type Strains, Phase IV (KMG-IV): sequencing the most valuable type-strain genomes for metagenomic binning, comparative biology and taxonomic classification.</title>
        <authorList>
            <person name="Goeker M."/>
        </authorList>
    </citation>
    <scope>NUCLEOTIDE SEQUENCE [LARGE SCALE GENOMIC DNA]</scope>
    <source>
        <strain evidence="8 9">SS015</strain>
    </source>
</reference>
<evidence type="ECO:0000256" key="1">
    <source>
        <dbReference type="ARBA" id="ARBA00022490"/>
    </source>
</evidence>
<dbReference type="GO" id="GO:0005524">
    <property type="term" value="F:ATP binding"/>
    <property type="evidence" value="ECO:0007669"/>
    <property type="project" value="InterPro"/>
</dbReference>
<comment type="subunit">
    <text evidence="6">Homotetramer. Forms an RuvA(8)-RuvB(12)-Holliday junction (HJ) complex. HJ DNA is sandwiched between 2 RuvA tetramers; dsDNA enters through RuvA and exits via RuvB. An RuvB hexamer assembles on each DNA strand where it exits the tetramer. Each RuvB hexamer is contacted by two RuvA subunits (via domain III) on 2 adjacent RuvB subunits; this complex drives branch migration. In the full resolvosome a probable DNA-RuvA(4)-RuvB(12)-RuvC(2) complex forms which resolves the HJ.</text>
</comment>
<dbReference type="AlphaFoldDB" id="A0A5D3WJC9"/>
<dbReference type="InterPro" id="IPR036267">
    <property type="entry name" value="RuvA_C_sf"/>
</dbReference>
<keyword evidence="3 6" id="KW-0238">DNA-binding</keyword>
<evidence type="ECO:0000256" key="5">
    <source>
        <dbReference type="ARBA" id="ARBA00023204"/>
    </source>
</evidence>
<dbReference type="Pfam" id="PF07499">
    <property type="entry name" value="RuvA_C"/>
    <property type="match status" value="1"/>
</dbReference>
<dbReference type="InterPro" id="IPR011114">
    <property type="entry name" value="RuvA_C"/>
</dbReference>
<dbReference type="InterPro" id="IPR013849">
    <property type="entry name" value="DNA_helicase_Holl-junc_RuvA_I"/>
</dbReference>
<organism evidence="8 9">
    <name type="scientific">Geothermobacter ehrlichii</name>
    <dbReference type="NCBI Taxonomy" id="213224"/>
    <lineage>
        <taxon>Bacteria</taxon>
        <taxon>Pseudomonadati</taxon>
        <taxon>Thermodesulfobacteriota</taxon>
        <taxon>Desulfuromonadia</taxon>
        <taxon>Desulfuromonadales</taxon>
        <taxon>Geothermobacteraceae</taxon>
        <taxon>Geothermobacter</taxon>
    </lineage>
</organism>
<dbReference type="GO" id="GO:0006310">
    <property type="term" value="P:DNA recombination"/>
    <property type="evidence" value="ECO:0007669"/>
    <property type="project" value="UniProtKB-UniRule"/>
</dbReference>
<dbReference type="Gene3D" id="1.10.8.10">
    <property type="entry name" value="DNA helicase RuvA subunit, C-terminal domain"/>
    <property type="match status" value="1"/>
</dbReference>
<dbReference type="Pfam" id="PF14520">
    <property type="entry name" value="HHH_5"/>
    <property type="match status" value="1"/>
</dbReference>
<dbReference type="GO" id="GO:0009378">
    <property type="term" value="F:four-way junction helicase activity"/>
    <property type="evidence" value="ECO:0007669"/>
    <property type="project" value="InterPro"/>
</dbReference>
<feature type="domain" description="Helix-hairpin-helix DNA-binding motif class 1" evidence="7">
    <location>
        <begin position="72"/>
        <end position="91"/>
    </location>
</feature>
<dbReference type="HAMAP" id="MF_00031">
    <property type="entry name" value="DNA_HJ_migration_RuvA"/>
    <property type="match status" value="1"/>
</dbReference>
<dbReference type="GO" id="GO:0005737">
    <property type="term" value="C:cytoplasm"/>
    <property type="evidence" value="ECO:0007669"/>
    <property type="project" value="UniProtKB-SubCell"/>
</dbReference>
<dbReference type="GO" id="GO:0009379">
    <property type="term" value="C:Holliday junction helicase complex"/>
    <property type="evidence" value="ECO:0007669"/>
    <property type="project" value="InterPro"/>
</dbReference>